<evidence type="ECO:0000313" key="1">
    <source>
        <dbReference type="EMBL" id="GFC66963.1"/>
    </source>
</evidence>
<accession>A0A699QD27</accession>
<gene>
    <name evidence="1" type="ORF">Tci_838933</name>
</gene>
<protein>
    <submittedName>
        <fullName evidence="1">Putative reverse transcriptase domain, aspartic peptidase domain protein</fullName>
    </submittedName>
</protein>
<feature type="non-terminal residue" evidence="1">
    <location>
        <position position="150"/>
    </location>
</feature>
<name>A0A699QD27_TANCI</name>
<keyword evidence="1" id="KW-0808">Transferase</keyword>
<dbReference type="GO" id="GO:0003964">
    <property type="term" value="F:RNA-directed DNA polymerase activity"/>
    <property type="evidence" value="ECO:0007669"/>
    <property type="project" value="UniProtKB-KW"/>
</dbReference>
<dbReference type="EMBL" id="BKCJ011013394">
    <property type="protein sequence ID" value="GFC66963.1"/>
    <property type="molecule type" value="Genomic_DNA"/>
</dbReference>
<dbReference type="AlphaFoldDB" id="A0A699QD27"/>
<reference evidence="1" key="1">
    <citation type="journal article" date="2019" name="Sci. Rep.">
        <title>Draft genome of Tanacetum cinerariifolium, the natural source of mosquito coil.</title>
        <authorList>
            <person name="Yamashiro T."/>
            <person name="Shiraishi A."/>
            <person name="Satake H."/>
            <person name="Nakayama K."/>
        </authorList>
    </citation>
    <scope>NUCLEOTIDE SEQUENCE</scope>
</reference>
<proteinExistence type="predicted"/>
<comment type="caution">
    <text evidence="1">The sequence shown here is derived from an EMBL/GenBank/DDBJ whole genome shotgun (WGS) entry which is preliminary data.</text>
</comment>
<organism evidence="1">
    <name type="scientific">Tanacetum cinerariifolium</name>
    <name type="common">Dalmatian daisy</name>
    <name type="synonym">Chrysanthemum cinerariifolium</name>
    <dbReference type="NCBI Taxonomy" id="118510"/>
    <lineage>
        <taxon>Eukaryota</taxon>
        <taxon>Viridiplantae</taxon>
        <taxon>Streptophyta</taxon>
        <taxon>Embryophyta</taxon>
        <taxon>Tracheophyta</taxon>
        <taxon>Spermatophyta</taxon>
        <taxon>Magnoliopsida</taxon>
        <taxon>eudicotyledons</taxon>
        <taxon>Gunneridae</taxon>
        <taxon>Pentapetalae</taxon>
        <taxon>asterids</taxon>
        <taxon>campanulids</taxon>
        <taxon>Asterales</taxon>
        <taxon>Asteraceae</taxon>
        <taxon>Asteroideae</taxon>
        <taxon>Anthemideae</taxon>
        <taxon>Anthemidinae</taxon>
        <taxon>Tanacetum</taxon>
    </lineage>
</organism>
<keyword evidence="1" id="KW-0548">Nucleotidyltransferase</keyword>
<sequence>MRATLIQFALLVDVDTKESVVKLQADKKPSASSRVFAITEGQAANTSEHHATIDCHSYRVIFGDIHAPEYTYHGSLPGKSMQIISALQARTLLYHGCEGFLATIHDMTLEVPTIHDQPIVLEFPDVFPDELPGIPPVREVEFNIELIPGA</sequence>
<keyword evidence="1" id="KW-0695">RNA-directed DNA polymerase</keyword>